<evidence type="ECO:0000256" key="7">
    <source>
        <dbReference type="ARBA" id="ARBA00022837"/>
    </source>
</evidence>
<dbReference type="SUPFAM" id="SSF56112">
    <property type="entry name" value="Protein kinase-like (PK-like)"/>
    <property type="match status" value="1"/>
</dbReference>
<dbReference type="InterPro" id="IPR008271">
    <property type="entry name" value="Ser/Thr_kinase_AS"/>
</dbReference>
<dbReference type="GO" id="GO:0035556">
    <property type="term" value="P:intracellular signal transduction"/>
    <property type="evidence" value="ECO:0000318"/>
    <property type="project" value="GO_Central"/>
</dbReference>
<evidence type="ECO:0000256" key="3">
    <source>
        <dbReference type="ARBA" id="ARBA00022679"/>
    </source>
</evidence>
<evidence type="ECO:0000313" key="13">
    <source>
        <dbReference type="Proteomes" id="UP000001449"/>
    </source>
</evidence>
<dbReference type="PROSITE" id="PS50222">
    <property type="entry name" value="EF_HAND_2"/>
    <property type="match status" value="2"/>
</dbReference>
<dbReference type="Pfam" id="PF13499">
    <property type="entry name" value="EF-hand_7"/>
    <property type="match status" value="2"/>
</dbReference>
<dbReference type="CDD" id="cd00051">
    <property type="entry name" value="EFh"/>
    <property type="match status" value="1"/>
</dbReference>
<name>B8BQ12_THAPS</name>
<dbReference type="InterPro" id="IPR002048">
    <property type="entry name" value="EF_hand_dom"/>
</dbReference>
<dbReference type="KEGG" id="tps:THAPSDRAFT_31052"/>
<reference evidence="12 13" key="1">
    <citation type="journal article" date="2004" name="Science">
        <title>The genome of the diatom Thalassiosira pseudonana: ecology, evolution, and metabolism.</title>
        <authorList>
            <person name="Armbrust E.V."/>
            <person name="Berges J.A."/>
            <person name="Bowler C."/>
            <person name="Green B.R."/>
            <person name="Martinez D."/>
            <person name="Putnam N.H."/>
            <person name="Zhou S."/>
            <person name="Allen A.E."/>
            <person name="Apt K.E."/>
            <person name="Bechner M."/>
            <person name="Brzezinski M.A."/>
            <person name="Chaal B.K."/>
            <person name="Chiovitti A."/>
            <person name="Davis A.K."/>
            <person name="Demarest M.S."/>
            <person name="Detter J.C."/>
            <person name="Glavina T."/>
            <person name="Goodstein D."/>
            <person name="Hadi M.Z."/>
            <person name="Hellsten U."/>
            <person name="Hildebrand M."/>
            <person name="Jenkins B.D."/>
            <person name="Jurka J."/>
            <person name="Kapitonov V.V."/>
            <person name="Kroger N."/>
            <person name="Lau W.W."/>
            <person name="Lane T.W."/>
            <person name="Larimer F.W."/>
            <person name="Lippmeier J.C."/>
            <person name="Lucas S."/>
            <person name="Medina M."/>
            <person name="Montsant A."/>
            <person name="Obornik M."/>
            <person name="Parker M.S."/>
            <person name="Palenik B."/>
            <person name="Pazour G.J."/>
            <person name="Richardson P.M."/>
            <person name="Rynearson T.A."/>
            <person name="Saito M.A."/>
            <person name="Schwartz D.C."/>
            <person name="Thamatrakoln K."/>
            <person name="Valentin K."/>
            <person name="Vardi A."/>
            <person name="Wilkerson F.P."/>
            <person name="Rokhsar D.S."/>
        </authorList>
    </citation>
    <scope>NUCLEOTIDE SEQUENCE [LARGE SCALE GENOMIC DNA]</scope>
    <source>
        <strain evidence="12 13">CCMP1335</strain>
    </source>
</reference>
<evidence type="ECO:0000256" key="6">
    <source>
        <dbReference type="ARBA" id="ARBA00022777"/>
    </source>
</evidence>
<dbReference type="PaxDb" id="35128-Thaps31052"/>
<dbReference type="InterPro" id="IPR011992">
    <property type="entry name" value="EF-hand-dom_pair"/>
</dbReference>
<keyword evidence="2" id="KW-0723">Serine/threonine-protein kinase</keyword>
<dbReference type="SMART" id="SM00054">
    <property type="entry name" value="EFh"/>
    <property type="match status" value="3"/>
</dbReference>
<dbReference type="Gene3D" id="1.10.238.10">
    <property type="entry name" value="EF-hand"/>
    <property type="match status" value="2"/>
</dbReference>
<dbReference type="InterPro" id="IPR000719">
    <property type="entry name" value="Prot_kinase_dom"/>
</dbReference>
<dbReference type="PROSITE" id="PS00018">
    <property type="entry name" value="EF_HAND_1"/>
    <property type="match status" value="1"/>
</dbReference>
<dbReference type="STRING" id="35128.B8BQ12"/>
<keyword evidence="6" id="KW-0418">Kinase</keyword>
<keyword evidence="5" id="KW-0547">Nucleotide-binding</keyword>
<dbReference type="InterPro" id="IPR050205">
    <property type="entry name" value="CDPK_Ser/Thr_kinases"/>
</dbReference>
<evidence type="ECO:0000259" key="11">
    <source>
        <dbReference type="PROSITE" id="PS50222"/>
    </source>
</evidence>
<comment type="cofactor">
    <cofactor evidence="1">
        <name>Mg(2+)</name>
        <dbReference type="ChEBI" id="CHEBI:18420"/>
    </cofactor>
</comment>
<dbReference type="RefSeq" id="XP_002286641.1">
    <property type="nucleotide sequence ID" value="XM_002286605.1"/>
</dbReference>
<evidence type="ECO:0000256" key="5">
    <source>
        <dbReference type="ARBA" id="ARBA00022741"/>
    </source>
</evidence>
<organism evidence="12 13">
    <name type="scientific">Thalassiosira pseudonana</name>
    <name type="common">Marine diatom</name>
    <name type="synonym">Cyclotella nana</name>
    <dbReference type="NCBI Taxonomy" id="35128"/>
    <lineage>
        <taxon>Eukaryota</taxon>
        <taxon>Sar</taxon>
        <taxon>Stramenopiles</taxon>
        <taxon>Ochrophyta</taxon>
        <taxon>Bacillariophyta</taxon>
        <taxon>Coscinodiscophyceae</taxon>
        <taxon>Thalassiosirophycidae</taxon>
        <taxon>Thalassiosirales</taxon>
        <taxon>Thalassiosiraceae</taxon>
        <taxon>Thalassiosira</taxon>
    </lineage>
</organism>
<dbReference type="FunFam" id="1.10.510.10:FF:000571">
    <property type="entry name" value="Maternal embryonic leucine zipper kinase"/>
    <property type="match status" value="1"/>
</dbReference>
<keyword evidence="3" id="KW-0808">Transferase</keyword>
<dbReference type="GO" id="GO:0004683">
    <property type="term" value="F:calcium/calmodulin-dependent protein kinase activity"/>
    <property type="evidence" value="ECO:0000318"/>
    <property type="project" value="GO_Central"/>
</dbReference>
<dbReference type="PANTHER" id="PTHR24349">
    <property type="entry name" value="SERINE/THREONINE-PROTEIN KINASE"/>
    <property type="match status" value="1"/>
</dbReference>
<dbReference type="OMA" id="EGSINSH"/>
<dbReference type="AlphaFoldDB" id="B8BQ12"/>
<dbReference type="GO" id="GO:0005516">
    <property type="term" value="F:calmodulin binding"/>
    <property type="evidence" value="ECO:0000318"/>
    <property type="project" value="GO_Central"/>
</dbReference>
<dbReference type="InterPro" id="IPR018247">
    <property type="entry name" value="EF_Hand_1_Ca_BS"/>
</dbReference>
<accession>B8BQ12</accession>
<dbReference type="PROSITE" id="PS50011">
    <property type="entry name" value="PROTEIN_KINASE_DOM"/>
    <property type="match status" value="1"/>
</dbReference>
<evidence type="ECO:0000256" key="9">
    <source>
        <dbReference type="ARBA" id="ARBA00024334"/>
    </source>
</evidence>
<proteinExistence type="inferred from homology"/>
<gene>
    <name evidence="12" type="ORF">THAPSDRAFT_31052</name>
</gene>
<dbReference type="GeneID" id="7451496"/>
<dbReference type="HOGENOM" id="CLU_000288_37_4_1"/>
<dbReference type="EMBL" id="CM000638">
    <property type="protein sequence ID" value="EED96282.1"/>
    <property type="molecule type" value="Genomic_DNA"/>
</dbReference>
<dbReference type="eggNOG" id="KOG0032">
    <property type="taxonomic scope" value="Eukaryota"/>
</dbReference>
<feature type="non-terminal residue" evidence="12">
    <location>
        <position position="396"/>
    </location>
</feature>
<dbReference type="Gene3D" id="1.10.510.10">
    <property type="entry name" value="Transferase(Phosphotransferase) domain 1"/>
    <property type="match status" value="1"/>
</dbReference>
<dbReference type="GO" id="GO:0005634">
    <property type="term" value="C:nucleus"/>
    <property type="evidence" value="ECO:0000318"/>
    <property type="project" value="GO_Central"/>
</dbReference>
<dbReference type="Pfam" id="PF00069">
    <property type="entry name" value="Pkinase"/>
    <property type="match status" value="1"/>
</dbReference>
<protein>
    <submittedName>
        <fullName evidence="12">Uncharacterized protein</fullName>
    </submittedName>
</protein>
<dbReference type="GO" id="GO:0005524">
    <property type="term" value="F:ATP binding"/>
    <property type="evidence" value="ECO:0007669"/>
    <property type="project" value="UniProtKB-KW"/>
</dbReference>
<dbReference type="InterPro" id="IPR011009">
    <property type="entry name" value="Kinase-like_dom_sf"/>
</dbReference>
<evidence type="ECO:0000259" key="10">
    <source>
        <dbReference type="PROSITE" id="PS50011"/>
    </source>
</evidence>
<feature type="domain" description="Protein kinase" evidence="10">
    <location>
        <begin position="1"/>
        <end position="208"/>
    </location>
</feature>
<dbReference type="FunFam" id="3.30.200.20:FF:001224">
    <property type="entry name" value="Predicted protein"/>
    <property type="match status" value="1"/>
</dbReference>
<feature type="domain" description="EF-hand" evidence="11">
    <location>
        <begin position="259"/>
        <end position="294"/>
    </location>
</feature>
<keyword evidence="13" id="KW-1185">Reference proteome</keyword>
<dbReference type="InParanoid" id="B8BQ12"/>
<sequence>EIEVLRSLDHPNIVKAYEVYENKRNIYVLMEFCSGGDLYARAPYIESDAASLVTQLCSAIAHMHKNRVVHRDLKFENIMFESKDPMAKIKVLDFGLSKKFLPGASKIMTEGVGTVYTMAPQVFKGIYTSKADCWSIGVIAFILLCQEKPFAGKKRSEMVHSIMQCRYNFKAVGWRGVSEEAKDFVSKLLVTNPSVRMSAQQALDHPWLKKKEYPVLSETDSRRQNSLLVHVKDNIMAYANMSEMRRIASMVVAHKSSTQEILEMRDAFDKYDVQRDGVISMEEFKAALSEFNYTDDELNDLFIRMVRNTTSNFPDINNNGEILYTEFIAATLELRGRVEEKRIAEAFDLIDDDDSGYISKMDLTKLLGKEVPSDKVDKLIQQADNDGDGRISFEEF</sequence>
<keyword evidence="7" id="KW-0106">Calcium</keyword>
<evidence type="ECO:0000256" key="4">
    <source>
        <dbReference type="ARBA" id="ARBA00022737"/>
    </source>
</evidence>
<comment type="similarity">
    <text evidence="9">Belongs to the protein kinase superfamily. Ser/Thr protein kinase family. CDPK subfamily.</text>
</comment>
<dbReference type="Proteomes" id="UP000001449">
    <property type="component" value="Chromosome 1"/>
</dbReference>
<dbReference type="FunFam" id="1.10.238.10:FF:000003">
    <property type="entry name" value="Calmodulin A"/>
    <property type="match status" value="1"/>
</dbReference>
<keyword evidence="8" id="KW-0067">ATP-binding</keyword>
<dbReference type="SMART" id="SM00220">
    <property type="entry name" value="S_TKc"/>
    <property type="match status" value="1"/>
</dbReference>
<feature type="non-terminal residue" evidence="12">
    <location>
        <position position="1"/>
    </location>
</feature>
<evidence type="ECO:0000313" key="12">
    <source>
        <dbReference type="EMBL" id="EED96282.1"/>
    </source>
</evidence>
<evidence type="ECO:0000256" key="2">
    <source>
        <dbReference type="ARBA" id="ARBA00022527"/>
    </source>
</evidence>
<evidence type="ECO:0000256" key="1">
    <source>
        <dbReference type="ARBA" id="ARBA00001946"/>
    </source>
</evidence>
<dbReference type="GO" id="GO:0009931">
    <property type="term" value="F:calcium-dependent protein serine/threonine kinase activity"/>
    <property type="evidence" value="ECO:0000318"/>
    <property type="project" value="GO_Central"/>
</dbReference>
<dbReference type="SUPFAM" id="SSF47473">
    <property type="entry name" value="EF-hand"/>
    <property type="match status" value="1"/>
</dbReference>
<evidence type="ECO:0000256" key="8">
    <source>
        <dbReference type="ARBA" id="ARBA00022840"/>
    </source>
</evidence>
<reference evidence="12 13" key="2">
    <citation type="journal article" date="2008" name="Nature">
        <title>The Phaeodactylum genome reveals the evolutionary history of diatom genomes.</title>
        <authorList>
            <person name="Bowler C."/>
            <person name="Allen A.E."/>
            <person name="Badger J.H."/>
            <person name="Grimwood J."/>
            <person name="Jabbari K."/>
            <person name="Kuo A."/>
            <person name="Maheswari U."/>
            <person name="Martens C."/>
            <person name="Maumus F."/>
            <person name="Otillar R.P."/>
            <person name="Rayko E."/>
            <person name="Salamov A."/>
            <person name="Vandepoele K."/>
            <person name="Beszteri B."/>
            <person name="Gruber A."/>
            <person name="Heijde M."/>
            <person name="Katinka M."/>
            <person name="Mock T."/>
            <person name="Valentin K."/>
            <person name="Verret F."/>
            <person name="Berges J.A."/>
            <person name="Brownlee C."/>
            <person name="Cadoret J.P."/>
            <person name="Chiovitti A."/>
            <person name="Choi C.J."/>
            <person name="Coesel S."/>
            <person name="De Martino A."/>
            <person name="Detter J.C."/>
            <person name="Durkin C."/>
            <person name="Falciatore A."/>
            <person name="Fournet J."/>
            <person name="Haruta M."/>
            <person name="Huysman M.J."/>
            <person name="Jenkins B.D."/>
            <person name="Jiroutova K."/>
            <person name="Jorgensen R.E."/>
            <person name="Joubert Y."/>
            <person name="Kaplan A."/>
            <person name="Kroger N."/>
            <person name="Kroth P.G."/>
            <person name="La Roche J."/>
            <person name="Lindquist E."/>
            <person name="Lommer M."/>
            <person name="Martin-Jezequel V."/>
            <person name="Lopez P.J."/>
            <person name="Lucas S."/>
            <person name="Mangogna M."/>
            <person name="McGinnis K."/>
            <person name="Medlin L.K."/>
            <person name="Montsant A."/>
            <person name="Oudot-Le Secq M.P."/>
            <person name="Napoli C."/>
            <person name="Obornik M."/>
            <person name="Parker M.S."/>
            <person name="Petit J.L."/>
            <person name="Porcel B.M."/>
            <person name="Poulsen N."/>
            <person name="Robison M."/>
            <person name="Rychlewski L."/>
            <person name="Rynearson T.A."/>
            <person name="Schmutz J."/>
            <person name="Shapiro H."/>
            <person name="Siaut M."/>
            <person name="Stanley M."/>
            <person name="Sussman M.R."/>
            <person name="Taylor A.R."/>
            <person name="Vardi A."/>
            <person name="von Dassow P."/>
            <person name="Vyverman W."/>
            <person name="Willis A."/>
            <person name="Wyrwicz L.S."/>
            <person name="Rokhsar D.S."/>
            <person name="Weissenbach J."/>
            <person name="Armbrust E.V."/>
            <person name="Green B.R."/>
            <person name="Van de Peer Y."/>
            <person name="Grigoriev I.V."/>
        </authorList>
    </citation>
    <scope>NUCLEOTIDE SEQUENCE [LARGE SCALE GENOMIC DNA]</scope>
    <source>
        <strain evidence="12 13">CCMP1335</strain>
    </source>
</reference>
<keyword evidence="4" id="KW-0677">Repeat</keyword>
<dbReference type="GO" id="GO:0005737">
    <property type="term" value="C:cytoplasm"/>
    <property type="evidence" value="ECO:0000318"/>
    <property type="project" value="GO_Central"/>
</dbReference>
<dbReference type="PROSITE" id="PS00108">
    <property type="entry name" value="PROTEIN_KINASE_ST"/>
    <property type="match status" value="1"/>
</dbReference>
<dbReference type="GO" id="GO:0005509">
    <property type="term" value="F:calcium ion binding"/>
    <property type="evidence" value="ECO:0007669"/>
    <property type="project" value="InterPro"/>
</dbReference>
<feature type="domain" description="EF-hand" evidence="11">
    <location>
        <begin position="371"/>
        <end position="396"/>
    </location>
</feature>
<dbReference type="Gene3D" id="3.30.200.20">
    <property type="entry name" value="Phosphorylase Kinase, domain 1"/>
    <property type="match status" value="1"/>
</dbReference>